<sequence length="127" mass="14723">MEMVLVLTHLTGSEELDRQRAEEYCRYAAHKGKIPVSPFLCFHGIFKDELGSAVEGILVSRLMEKADGIWVFGFERGERRRLMEAKVRKMYGEKAQYFSHPEIGKELLVCAMYSEEMIERLEDMEGL</sequence>
<comment type="caution">
    <text evidence="2">The sequence shown here is derived from an EMBL/GenBank/DDBJ whole genome shotgun (WGS) entry which is preliminary data.</text>
</comment>
<gene>
    <name evidence="2" type="ORF">EBB54_06750</name>
</gene>
<dbReference type="InterPro" id="IPR056670">
    <property type="entry name" value="DUF7768"/>
</dbReference>
<feature type="domain" description="DUF7768" evidence="1">
    <location>
        <begin position="3"/>
        <end position="75"/>
    </location>
</feature>
<protein>
    <recommendedName>
        <fullName evidence="1">DUF7768 domain-containing protein</fullName>
    </recommendedName>
</protein>
<evidence type="ECO:0000313" key="3">
    <source>
        <dbReference type="Proteomes" id="UP000274920"/>
    </source>
</evidence>
<dbReference type="AlphaFoldDB" id="A0A3R8R352"/>
<proteinExistence type="predicted"/>
<keyword evidence="3" id="KW-1185">Reference proteome</keyword>
<dbReference type="RefSeq" id="WP_125126837.1">
    <property type="nucleotide sequence ID" value="NZ_RHJS01000002.1"/>
</dbReference>
<evidence type="ECO:0000259" key="1">
    <source>
        <dbReference type="Pfam" id="PF24963"/>
    </source>
</evidence>
<accession>A0A3R8R352</accession>
<dbReference type="EMBL" id="RHJS01000002">
    <property type="protein sequence ID" value="RRK31101.1"/>
    <property type="molecule type" value="Genomic_DNA"/>
</dbReference>
<name>A0A3R8R352_9FIRM</name>
<evidence type="ECO:0000313" key="2">
    <source>
        <dbReference type="EMBL" id="RRK31101.1"/>
    </source>
</evidence>
<organism evidence="2 3">
    <name type="scientific">Schaedlerella arabinosiphila</name>
    <dbReference type="NCBI Taxonomy" id="2044587"/>
    <lineage>
        <taxon>Bacteria</taxon>
        <taxon>Bacillati</taxon>
        <taxon>Bacillota</taxon>
        <taxon>Clostridia</taxon>
        <taxon>Lachnospirales</taxon>
        <taxon>Lachnospiraceae</taxon>
        <taxon>Schaedlerella</taxon>
    </lineage>
</organism>
<reference evidence="2" key="1">
    <citation type="submission" date="2018-10" db="EMBL/GenBank/DDBJ databases">
        <title>Schaedlerella arabinophila gen. nov. sp. nov., isolated from the mouse intestinal tract and comparative analysis with the genome of the closely related altered Schaedler flora strain ASF502.</title>
        <authorList>
            <person name="Miyake S."/>
            <person name="Soh M."/>
            <person name="Seedorf H."/>
        </authorList>
    </citation>
    <scope>NUCLEOTIDE SEQUENCE [LARGE SCALE GENOMIC DNA]</scope>
    <source>
        <strain evidence="2">DSM 106076</strain>
    </source>
</reference>
<dbReference type="Pfam" id="PF24963">
    <property type="entry name" value="DUF7768"/>
    <property type="match status" value="1"/>
</dbReference>
<dbReference type="Proteomes" id="UP000274920">
    <property type="component" value="Unassembled WGS sequence"/>
</dbReference>